<sequence length="589" mass="64647">MEYFVFTVRSYVGLEIFVNAVGIGKGKCDLTTFAFKQVKKKKKIISVPRVTRRKSKAFSSFTSGDIINYLTGGSRLSKTKSSDLFWEAVWPCLVAKGWNSMNIKGNLSKNHLVFLVPGIKMFSKKIHKKGTHYFDSISDILNKVAAEPSLLEQNAECSKGKVEGEPSTRKPRAKASKRSKNTNGENFNPPVAKKKRSVAKRSKKKQRLSSEPEKITVVDTSAAQGEEGVLELTQLRTLPIMKKGNSKGLCLSSAKPATQPMNENNLCDQFGKVYSRKMKSMVSDVPGPSSKRRRLASFHHVITHPQPVLIVAQAKTHIVNVEPAPEMPALSPFTDKVTAENAASRPILDLNMPTIEVNVAIIDLNMPIIDVNVPIIDLDMPSIDVNMPIIDLNMPSIDVNMPIIDLNMPSIDGNVPIIDLNMPVIVDDLSPPLMDLNIPPLIDLTVLPDIDLNSTPPAPEPSDAAETLLAEACQGLLDLNSSPEEGKGFFDLNSYPDEEESQPEEQEQLLMDSQVVEEANVELSSPMPAPNARRQSTRTRPPTLKAIEAAAYGYISPERSERAMKAPKLSSASSKGSRQATKKKGSKLM</sequence>
<organism evidence="1 2">
    <name type="scientific">Dioscorea alata</name>
    <name type="common">Purple yam</name>
    <dbReference type="NCBI Taxonomy" id="55571"/>
    <lineage>
        <taxon>Eukaryota</taxon>
        <taxon>Viridiplantae</taxon>
        <taxon>Streptophyta</taxon>
        <taxon>Embryophyta</taxon>
        <taxon>Tracheophyta</taxon>
        <taxon>Spermatophyta</taxon>
        <taxon>Magnoliopsida</taxon>
        <taxon>Liliopsida</taxon>
        <taxon>Dioscoreales</taxon>
        <taxon>Dioscoreaceae</taxon>
        <taxon>Dioscorea</taxon>
    </lineage>
</organism>
<gene>
    <name evidence="1" type="ORF">IHE45_12G020500</name>
</gene>
<accession>A0ACB7V0U4</accession>
<dbReference type="Proteomes" id="UP000827976">
    <property type="component" value="Chromosome 12"/>
</dbReference>
<evidence type="ECO:0000313" key="2">
    <source>
        <dbReference type="Proteomes" id="UP000827976"/>
    </source>
</evidence>
<proteinExistence type="predicted"/>
<name>A0ACB7V0U4_DIOAL</name>
<dbReference type="EMBL" id="CM037022">
    <property type="protein sequence ID" value="KAH7666816.1"/>
    <property type="molecule type" value="Genomic_DNA"/>
</dbReference>
<comment type="caution">
    <text evidence="1">The sequence shown here is derived from an EMBL/GenBank/DDBJ whole genome shotgun (WGS) entry which is preliminary data.</text>
</comment>
<reference evidence="2" key="1">
    <citation type="journal article" date="2022" name="Nat. Commun.">
        <title>Chromosome evolution and the genetic basis of agronomically important traits in greater yam.</title>
        <authorList>
            <person name="Bredeson J.V."/>
            <person name="Lyons J.B."/>
            <person name="Oniyinde I.O."/>
            <person name="Okereke N.R."/>
            <person name="Kolade O."/>
            <person name="Nnabue I."/>
            <person name="Nwadili C.O."/>
            <person name="Hribova E."/>
            <person name="Parker M."/>
            <person name="Nwogha J."/>
            <person name="Shu S."/>
            <person name="Carlson J."/>
            <person name="Kariba R."/>
            <person name="Muthemba S."/>
            <person name="Knop K."/>
            <person name="Barton G.J."/>
            <person name="Sherwood A.V."/>
            <person name="Lopez-Montes A."/>
            <person name="Asiedu R."/>
            <person name="Jamnadass R."/>
            <person name="Muchugi A."/>
            <person name="Goodstein D."/>
            <person name="Egesi C.N."/>
            <person name="Featherston J."/>
            <person name="Asfaw A."/>
            <person name="Simpson G.G."/>
            <person name="Dolezel J."/>
            <person name="Hendre P.S."/>
            <person name="Van Deynze A."/>
            <person name="Kumar P.L."/>
            <person name="Obidiegwu J.E."/>
            <person name="Bhattacharjee R."/>
            <person name="Rokhsar D.S."/>
        </authorList>
    </citation>
    <scope>NUCLEOTIDE SEQUENCE [LARGE SCALE GENOMIC DNA]</scope>
    <source>
        <strain evidence="2">cv. TDa95/00328</strain>
    </source>
</reference>
<keyword evidence="2" id="KW-1185">Reference proteome</keyword>
<protein>
    <submittedName>
        <fullName evidence="1">Uncharacterized protein</fullName>
    </submittedName>
</protein>
<evidence type="ECO:0000313" key="1">
    <source>
        <dbReference type="EMBL" id="KAH7666816.1"/>
    </source>
</evidence>